<accession>A0A3A4L0M2</accession>
<evidence type="ECO:0000256" key="5">
    <source>
        <dbReference type="ARBA" id="ARBA00022777"/>
    </source>
</evidence>
<keyword evidence="11" id="KW-1185">Reference proteome</keyword>
<dbReference type="SUPFAM" id="SSF56112">
    <property type="entry name" value="Protein kinase-like (PK-like)"/>
    <property type="match status" value="1"/>
</dbReference>
<feature type="transmembrane region" description="Helical" evidence="8">
    <location>
        <begin position="339"/>
        <end position="360"/>
    </location>
</feature>
<keyword evidence="5 10" id="KW-0418">Kinase</keyword>
<dbReference type="PANTHER" id="PTHR43289:SF6">
    <property type="entry name" value="SERINE_THREONINE-PROTEIN KINASE NEKL-3"/>
    <property type="match status" value="1"/>
</dbReference>
<comment type="caution">
    <text evidence="10">The sequence shown here is derived from an EMBL/GenBank/DDBJ whole genome shotgun (WGS) entry which is preliminary data.</text>
</comment>
<protein>
    <recommendedName>
        <fullName evidence="1">non-specific serine/threonine protein kinase</fullName>
        <ecNumber evidence="1">2.7.11.1</ecNumber>
    </recommendedName>
</protein>
<gene>
    <name evidence="10" type="ORF">D5S18_16530</name>
</gene>
<dbReference type="FunFam" id="1.10.510.10:FF:000021">
    <property type="entry name" value="Serine/threonine protein kinase"/>
    <property type="match status" value="1"/>
</dbReference>
<dbReference type="CDD" id="cd14014">
    <property type="entry name" value="STKc_PknB_like"/>
    <property type="match status" value="1"/>
</dbReference>
<evidence type="ECO:0000256" key="8">
    <source>
        <dbReference type="SAM" id="Phobius"/>
    </source>
</evidence>
<evidence type="ECO:0000256" key="4">
    <source>
        <dbReference type="ARBA" id="ARBA00022741"/>
    </source>
</evidence>
<evidence type="ECO:0000256" key="3">
    <source>
        <dbReference type="ARBA" id="ARBA00022679"/>
    </source>
</evidence>
<dbReference type="Gene3D" id="3.30.200.20">
    <property type="entry name" value="Phosphorylase Kinase, domain 1"/>
    <property type="match status" value="1"/>
</dbReference>
<dbReference type="PROSITE" id="PS00108">
    <property type="entry name" value="PROTEIN_KINASE_ST"/>
    <property type="match status" value="1"/>
</dbReference>
<keyword evidence="2 10" id="KW-0723">Serine/threonine-protein kinase</keyword>
<dbReference type="InterPro" id="IPR011009">
    <property type="entry name" value="Kinase-like_dom_sf"/>
</dbReference>
<dbReference type="EC" id="2.7.11.1" evidence="1"/>
<organism evidence="10 11">
    <name type="scientific">Nocardia panacis</name>
    <dbReference type="NCBI Taxonomy" id="2340916"/>
    <lineage>
        <taxon>Bacteria</taxon>
        <taxon>Bacillati</taxon>
        <taxon>Actinomycetota</taxon>
        <taxon>Actinomycetes</taxon>
        <taxon>Mycobacteriales</taxon>
        <taxon>Nocardiaceae</taxon>
        <taxon>Nocardia</taxon>
    </lineage>
</organism>
<dbReference type="SMART" id="SM00220">
    <property type="entry name" value="S_TKc"/>
    <property type="match status" value="1"/>
</dbReference>
<feature type="region of interest" description="Disordered" evidence="7">
    <location>
        <begin position="258"/>
        <end position="330"/>
    </location>
</feature>
<feature type="domain" description="Protein kinase" evidence="9">
    <location>
        <begin position="1"/>
        <end position="251"/>
    </location>
</feature>
<keyword evidence="8" id="KW-0472">Membrane</keyword>
<keyword evidence="4" id="KW-0547">Nucleotide-binding</keyword>
<keyword evidence="8" id="KW-0812">Transmembrane</keyword>
<dbReference type="PROSITE" id="PS50011">
    <property type="entry name" value="PROTEIN_KINASE_DOM"/>
    <property type="match status" value="1"/>
</dbReference>
<proteinExistence type="predicted"/>
<evidence type="ECO:0000256" key="6">
    <source>
        <dbReference type="ARBA" id="ARBA00022840"/>
    </source>
</evidence>
<dbReference type="InterPro" id="IPR008271">
    <property type="entry name" value="Ser/Thr_kinase_AS"/>
</dbReference>
<keyword evidence="3" id="KW-0808">Transferase</keyword>
<evidence type="ECO:0000256" key="7">
    <source>
        <dbReference type="SAM" id="MobiDB-lite"/>
    </source>
</evidence>
<evidence type="ECO:0000256" key="1">
    <source>
        <dbReference type="ARBA" id="ARBA00012513"/>
    </source>
</evidence>
<evidence type="ECO:0000313" key="11">
    <source>
        <dbReference type="Proteomes" id="UP000266677"/>
    </source>
</evidence>
<keyword evidence="6" id="KW-0067">ATP-binding</keyword>
<dbReference type="OrthoDB" id="5169909at2"/>
<dbReference type="AlphaFoldDB" id="A0A3A4L0M2"/>
<dbReference type="GO" id="GO:0005524">
    <property type="term" value="F:ATP binding"/>
    <property type="evidence" value="ECO:0007669"/>
    <property type="project" value="UniProtKB-KW"/>
</dbReference>
<dbReference type="EMBL" id="QZFU01000019">
    <property type="protein sequence ID" value="RJO75327.1"/>
    <property type="molecule type" value="Genomic_DNA"/>
</dbReference>
<reference evidence="10 11" key="1">
    <citation type="submission" date="2018-09" db="EMBL/GenBank/DDBJ databases">
        <title>YIM PH21274 draft genome.</title>
        <authorList>
            <person name="Miao C."/>
        </authorList>
    </citation>
    <scope>NUCLEOTIDE SEQUENCE [LARGE SCALE GENOMIC DNA]</scope>
    <source>
        <strain evidence="10 11">YIM PH 21724</strain>
    </source>
</reference>
<dbReference type="Proteomes" id="UP000266677">
    <property type="component" value="Unassembled WGS sequence"/>
</dbReference>
<dbReference type="Pfam" id="PF00069">
    <property type="entry name" value="Pkinase"/>
    <property type="match status" value="1"/>
</dbReference>
<sequence>MGEVYEAHDTAKDRIVALKLLTPELAADPVFQERFRRESQAAARLAEPHVIPIHDWGSIDGTLYIDMRLVRGADLKSVLREQAPLGLERAVRILDQIASALDAAHADRLVHRDVKPANILVTPTDFAYLVDFGIARSTGDPSVTATGAAIGSYSYIAPERFEGGPVGGATDIYSLACVLYECLTGAQAFRAGSMSALIHAHLSQAPPRPSLVRPDIPAAMDAVIARGLAKSPGDRYASACQLTAAAADALVGRSSAPPTNRMPIVAPAPPTVRFPEGGTERVPKVVGPQPDPRSWPAVRIEPVRADRPEAVPHGDGGMLSRSDNAAPQPDSRRGRIWKVLLGVFLVSAVVVGAAAGVWFLRPPPAPAPPPVTSAPPLPTDAQPCTQVYPATGRFTASAIGTPVTSCRFAEEVRKAYAAAASGPGQVTVVAHSPVRDQDYEMTCQGDRVVVCRGGENAVVYLY</sequence>
<keyword evidence="8" id="KW-1133">Transmembrane helix</keyword>
<dbReference type="Gene3D" id="1.10.510.10">
    <property type="entry name" value="Transferase(Phosphotransferase) domain 1"/>
    <property type="match status" value="1"/>
</dbReference>
<feature type="compositionally biased region" description="Basic and acidic residues" evidence="7">
    <location>
        <begin position="301"/>
        <end position="312"/>
    </location>
</feature>
<dbReference type="GO" id="GO:0004674">
    <property type="term" value="F:protein serine/threonine kinase activity"/>
    <property type="evidence" value="ECO:0007669"/>
    <property type="project" value="UniProtKB-KW"/>
</dbReference>
<dbReference type="InterPro" id="IPR000719">
    <property type="entry name" value="Prot_kinase_dom"/>
</dbReference>
<name>A0A3A4L0M2_9NOCA</name>
<evidence type="ECO:0000259" key="9">
    <source>
        <dbReference type="PROSITE" id="PS50011"/>
    </source>
</evidence>
<dbReference type="PANTHER" id="PTHR43289">
    <property type="entry name" value="MITOGEN-ACTIVATED PROTEIN KINASE KINASE KINASE 20-RELATED"/>
    <property type="match status" value="1"/>
</dbReference>
<evidence type="ECO:0000313" key="10">
    <source>
        <dbReference type="EMBL" id="RJO75327.1"/>
    </source>
</evidence>
<evidence type="ECO:0000256" key="2">
    <source>
        <dbReference type="ARBA" id="ARBA00022527"/>
    </source>
</evidence>